<evidence type="ECO:0000313" key="5">
    <source>
        <dbReference type="EMBL" id="NCU53033.1"/>
    </source>
</evidence>
<dbReference type="Gene3D" id="3.30.1150.10">
    <property type="match status" value="1"/>
</dbReference>
<dbReference type="Proteomes" id="UP000699985">
    <property type="component" value="Unassembled WGS sequence"/>
</dbReference>
<evidence type="ECO:0000256" key="1">
    <source>
        <dbReference type="SAM" id="MobiDB-lite"/>
    </source>
</evidence>
<keyword evidence="2" id="KW-1133">Transmembrane helix</keyword>
<feature type="compositionally biased region" description="Polar residues" evidence="1">
    <location>
        <begin position="143"/>
        <end position="156"/>
    </location>
</feature>
<gene>
    <name evidence="3" type="ORF">EBV32_02255</name>
    <name evidence="4" type="ORF">EBX29_00220</name>
    <name evidence="5" type="ORF">EBX74_01835</name>
</gene>
<sequence length="268" mass="30209">MQKSLKISFIAHFIILIISSITLPFLMGRVQAPLVISVDLVQIGDRTNIPYAPKVSDGEKTDKKIKDRVVTEQAPPKIVPKEKPDAVPLPENIKKIKELLEKRQNPVKVEDLTKQTSEFEKKEIFDPNKISALIDKSKKDNTEANNKPSLEATQSQQKNIVTSKLTITQEDAIKAQIFKCWNIPIGLPYNENLTVRIKIKLNPDGSLVSSEILDQARMNTAGQTYYKILAESALRAVKLCNPLKVPSTGYEKWKEMQLNFDAKEMLKG</sequence>
<accession>A0A966HNU3</accession>
<dbReference type="SUPFAM" id="SSF74653">
    <property type="entry name" value="TolA/TonB C-terminal domain"/>
    <property type="match status" value="1"/>
</dbReference>
<evidence type="ECO:0000313" key="4">
    <source>
        <dbReference type="EMBL" id="NCU50199.1"/>
    </source>
</evidence>
<reference evidence="5" key="1">
    <citation type="submission" date="2018-10" db="EMBL/GenBank/DDBJ databases">
        <title>Iterative Subtractive Binning of Freshwater Chronoseries Metagenomes Recovers Nearly Complete Genomes from over Four Hundred Novel Species.</title>
        <authorList>
            <person name="Rodriguez-R L.M."/>
            <person name="Tsementzi D."/>
            <person name="Luo C."/>
            <person name="Konstantinidis K.T."/>
        </authorList>
    </citation>
    <scope>NUCLEOTIDE SEQUENCE</scope>
    <source>
        <strain evidence="3">WB7_6_001</strain>
        <strain evidence="4">WB8_1A_003</strain>
        <strain evidence="5">WB8_2A_004</strain>
    </source>
</reference>
<proteinExistence type="predicted"/>
<keyword evidence="2" id="KW-0472">Membrane</keyword>
<dbReference type="EMBL" id="RGMI01000002">
    <property type="protein sequence ID" value="NCU50199.1"/>
    <property type="molecule type" value="Genomic_DNA"/>
</dbReference>
<dbReference type="AlphaFoldDB" id="A0A966HNU3"/>
<dbReference type="EMBL" id="RGOB01000034">
    <property type="protein sequence ID" value="NCU53033.1"/>
    <property type="molecule type" value="Genomic_DNA"/>
</dbReference>
<evidence type="ECO:0000313" key="3">
    <source>
        <dbReference type="EMBL" id="NBN87899.1"/>
    </source>
</evidence>
<evidence type="ECO:0000313" key="6">
    <source>
        <dbReference type="Proteomes" id="UP000747791"/>
    </source>
</evidence>
<keyword evidence="2" id="KW-0812">Transmembrane</keyword>
<dbReference type="Proteomes" id="UP000747791">
    <property type="component" value="Unassembled WGS sequence"/>
</dbReference>
<feature type="region of interest" description="Disordered" evidence="1">
    <location>
        <begin position="135"/>
        <end position="156"/>
    </location>
</feature>
<name>A0A966HNU3_9PROT</name>
<dbReference type="EMBL" id="RGET01000023">
    <property type="protein sequence ID" value="NBN87899.1"/>
    <property type="molecule type" value="Genomic_DNA"/>
</dbReference>
<organism evidence="5 6">
    <name type="scientific">Candidatus Fonsibacter lacus</name>
    <dbReference type="NCBI Taxonomy" id="2576439"/>
    <lineage>
        <taxon>Bacteria</taxon>
        <taxon>Pseudomonadati</taxon>
        <taxon>Pseudomonadota</taxon>
        <taxon>Alphaproteobacteria</taxon>
        <taxon>Candidatus Pelagibacterales</taxon>
        <taxon>Candidatus Pelagibacterales incertae sedis</taxon>
        <taxon>Candidatus Fonsibacter</taxon>
    </lineage>
</organism>
<dbReference type="Proteomes" id="UP000713222">
    <property type="component" value="Unassembled WGS sequence"/>
</dbReference>
<protein>
    <submittedName>
        <fullName evidence="5">Cell envelope biogenesis protein TolA</fullName>
    </submittedName>
</protein>
<comment type="caution">
    <text evidence="5">The sequence shown here is derived from an EMBL/GenBank/DDBJ whole genome shotgun (WGS) entry which is preliminary data.</text>
</comment>
<feature type="transmembrane region" description="Helical" evidence="2">
    <location>
        <begin position="7"/>
        <end position="27"/>
    </location>
</feature>
<evidence type="ECO:0000256" key="2">
    <source>
        <dbReference type="SAM" id="Phobius"/>
    </source>
</evidence>